<dbReference type="AlphaFoldDB" id="A0A1H3JTR2"/>
<keyword evidence="1" id="KW-0472">Membrane</keyword>
<reference evidence="3" key="1">
    <citation type="submission" date="2016-10" db="EMBL/GenBank/DDBJ databases">
        <authorList>
            <person name="Varghese N."/>
            <person name="Submissions S."/>
        </authorList>
    </citation>
    <scope>NUCLEOTIDE SEQUENCE [LARGE SCALE GENOMIC DNA]</scope>
    <source>
        <strain evidence="3">DC30,IBRC 10041,KCTC 4046</strain>
    </source>
</reference>
<dbReference type="RefSeq" id="WP_092732756.1">
    <property type="nucleotide sequence ID" value="NZ_FNPC01000005.1"/>
</dbReference>
<evidence type="ECO:0000256" key="1">
    <source>
        <dbReference type="SAM" id="Phobius"/>
    </source>
</evidence>
<feature type="transmembrane region" description="Helical" evidence="1">
    <location>
        <begin position="111"/>
        <end position="136"/>
    </location>
</feature>
<protein>
    <submittedName>
        <fullName evidence="2">Uncharacterized protein</fullName>
    </submittedName>
</protein>
<evidence type="ECO:0000313" key="2">
    <source>
        <dbReference type="EMBL" id="SDY42758.1"/>
    </source>
</evidence>
<keyword evidence="1" id="KW-0812">Transmembrane</keyword>
<accession>A0A1H3JTR2</accession>
<feature type="transmembrane region" description="Helical" evidence="1">
    <location>
        <begin position="12"/>
        <end position="32"/>
    </location>
</feature>
<proteinExistence type="predicted"/>
<dbReference type="EMBL" id="FNPC01000005">
    <property type="protein sequence ID" value="SDY42758.1"/>
    <property type="molecule type" value="Genomic_DNA"/>
</dbReference>
<feature type="transmembrane region" description="Helical" evidence="1">
    <location>
        <begin position="67"/>
        <end position="91"/>
    </location>
</feature>
<sequence>MPTDAQNAVVSALMQSVVVSLPLWIAVLRYIAKIGITEEDIDASDGRDIHKYKLEIYNRFQKRRGMAIGFILSVLLLIVLAGVLTIVYLQQVGTIQIVGSGSIDLITSKQSLGYALLVMLVIMPVQFTCLIIYAAYLQSKADTFRKSVKTHKNQR</sequence>
<name>A0A1H3JTR2_9EURY</name>
<gene>
    <name evidence="2" type="ORF">SAMN05216564_105124</name>
</gene>
<organism evidence="2 3">
    <name type="scientific">Halopenitus persicus</name>
    <dbReference type="NCBI Taxonomy" id="1048396"/>
    <lineage>
        <taxon>Archaea</taxon>
        <taxon>Methanobacteriati</taxon>
        <taxon>Methanobacteriota</taxon>
        <taxon>Stenosarchaea group</taxon>
        <taxon>Halobacteria</taxon>
        <taxon>Halobacteriales</taxon>
        <taxon>Haloferacaceae</taxon>
        <taxon>Halopenitus</taxon>
    </lineage>
</organism>
<keyword evidence="1" id="KW-1133">Transmembrane helix</keyword>
<dbReference type="Proteomes" id="UP000199079">
    <property type="component" value="Unassembled WGS sequence"/>
</dbReference>
<keyword evidence="3" id="KW-1185">Reference proteome</keyword>
<evidence type="ECO:0000313" key="3">
    <source>
        <dbReference type="Proteomes" id="UP000199079"/>
    </source>
</evidence>